<keyword evidence="11" id="KW-1185">Reference proteome</keyword>
<evidence type="ECO:0000256" key="2">
    <source>
        <dbReference type="ARBA" id="ARBA00022448"/>
    </source>
</evidence>
<dbReference type="InterPro" id="IPR036640">
    <property type="entry name" value="ABC1_TM_sf"/>
</dbReference>
<dbReference type="PANTHER" id="PTHR24223">
    <property type="entry name" value="ATP-BINDING CASSETTE SUB-FAMILY C"/>
    <property type="match status" value="1"/>
</dbReference>
<evidence type="ECO:0000256" key="3">
    <source>
        <dbReference type="ARBA" id="ARBA00022692"/>
    </source>
</evidence>
<keyword evidence="3" id="KW-0812">Transmembrane</keyword>
<keyword evidence="6" id="KW-0067">ATP-binding</keyword>
<reference evidence="10 11" key="1">
    <citation type="journal article" date="2019" name="Commun. Biol.">
        <title>The bagworm genome reveals a unique fibroin gene that provides high tensile strength.</title>
        <authorList>
            <person name="Kono N."/>
            <person name="Nakamura H."/>
            <person name="Ohtoshi R."/>
            <person name="Tomita M."/>
            <person name="Numata K."/>
            <person name="Arakawa K."/>
        </authorList>
    </citation>
    <scope>NUCLEOTIDE SEQUENCE [LARGE SCALE GENOMIC DNA]</scope>
</reference>
<keyword evidence="4" id="KW-0677">Repeat</keyword>
<keyword evidence="8" id="KW-0472">Membrane</keyword>
<sequence length="171" mass="19272">MRLESVSRSPIYSHFGETVTGVSTIRAYHVQERFIDESDSKVDKNQVRKYPSIIANRWLATNPGLVGLSVSYALQVTQTLNWLVRMSSDIETNIVSVERIKEYSETKQEAPWELPNSRVPREWPSEGKVVFDNFKVRYREGLDLVLRGISFTIAGGEKVGIVGRTGAGKPV</sequence>
<evidence type="ECO:0000259" key="9">
    <source>
        <dbReference type="PROSITE" id="PS50929"/>
    </source>
</evidence>
<dbReference type="Proteomes" id="UP000299102">
    <property type="component" value="Unassembled WGS sequence"/>
</dbReference>
<dbReference type="PROSITE" id="PS50929">
    <property type="entry name" value="ABC_TM1F"/>
    <property type="match status" value="1"/>
</dbReference>
<dbReference type="AlphaFoldDB" id="A0A4C1SE18"/>
<keyword evidence="2" id="KW-0813">Transport</keyword>
<evidence type="ECO:0000256" key="7">
    <source>
        <dbReference type="ARBA" id="ARBA00022989"/>
    </source>
</evidence>
<organism evidence="10 11">
    <name type="scientific">Eumeta variegata</name>
    <name type="common">Bagworm moth</name>
    <name type="synonym">Eumeta japonica</name>
    <dbReference type="NCBI Taxonomy" id="151549"/>
    <lineage>
        <taxon>Eukaryota</taxon>
        <taxon>Metazoa</taxon>
        <taxon>Ecdysozoa</taxon>
        <taxon>Arthropoda</taxon>
        <taxon>Hexapoda</taxon>
        <taxon>Insecta</taxon>
        <taxon>Pterygota</taxon>
        <taxon>Neoptera</taxon>
        <taxon>Endopterygota</taxon>
        <taxon>Lepidoptera</taxon>
        <taxon>Glossata</taxon>
        <taxon>Ditrysia</taxon>
        <taxon>Tineoidea</taxon>
        <taxon>Psychidae</taxon>
        <taxon>Oiketicinae</taxon>
        <taxon>Eumeta</taxon>
    </lineage>
</organism>
<dbReference type="STRING" id="151549.A0A4C1SE18"/>
<evidence type="ECO:0000256" key="1">
    <source>
        <dbReference type="ARBA" id="ARBA00004127"/>
    </source>
</evidence>
<evidence type="ECO:0000256" key="6">
    <source>
        <dbReference type="ARBA" id="ARBA00022840"/>
    </source>
</evidence>
<protein>
    <submittedName>
        <fullName evidence="10">Multidrug resistance-associated protein 1</fullName>
    </submittedName>
</protein>
<evidence type="ECO:0000313" key="11">
    <source>
        <dbReference type="Proteomes" id="UP000299102"/>
    </source>
</evidence>
<dbReference type="GO" id="GO:0012505">
    <property type="term" value="C:endomembrane system"/>
    <property type="evidence" value="ECO:0007669"/>
    <property type="project" value="UniProtKB-SubCell"/>
</dbReference>
<evidence type="ECO:0000256" key="8">
    <source>
        <dbReference type="ARBA" id="ARBA00023136"/>
    </source>
</evidence>
<dbReference type="Pfam" id="PF00664">
    <property type="entry name" value="ABC_membrane"/>
    <property type="match status" value="1"/>
</dbReference>
<dbReference type="InterPro" id="IPR011527">
    <property type="entry name" value="ABC1_TM_dom"/>
</dbReference>
<evidence type="ECO:0000313" key="10">
    <source>
        <dbReference type="EMBL" id="GBO99349.1"/>
    </source>
</evidence>
<evidence type="ECO:0000256" key="5">
    <source>
        <dbReference type="ARBA" id="ARBA00022741"/>
    </source>
</evidence>
<dbReference type="Gene3D" id="1.20.1560.10">
    <property type="entry name" value="ABC transporter type 1, transmembrane domain"/>
    <property type="match status" value="1"/>
</dbReference>
<dbReference type="Gene3D" id="3.40.50.300">
    <property type="entry name" value="P-loop containing nucleotide triphosphate hydrolases"/>
    <property type="match status" value="1"/>
</dbReference>
<keyword evidence="7" id="KW-1133">Transmembrane helix</keyword>
<comment type="caution">
    <text evidence="10">The sequence shown here is derived from an EMBL/GenBank/DDBJ whole genome shotgun (WGS) entry which is preliminary data.</text>
</comment>
<name>A0A4C1SE18_EUMVA</name>
<dbReference type="GO" id="GO:0005524">
    <property type="term" value="F:ATP binding"/>
    <property type="evidence" value="ECO:0007669"/>
    <property type="project" value="UniProtKB-KW"/>
</dbReference>
<dbReference type="OrthoDB" id="6500128at2759"/>
<dbReference type="PANTHER" id="PTHR24223:SF443">
    <property type="entry name" value="MULTIDRUG-RESISTANCE LIKE PROTEIN 1, ISOFORM I"/>
    <property type="match status" value="1"/>
</dbReference>
<comment type="subcellular location">
    <subcellularLocation>
        <location evidence="1">Endomembrane system</location>
        <topology evidence="1">Multi-pass membrane protein</topology>
    </subcellularLocation>
</comment>
<dbReference type="SUPFAM" id="SSF90123">
    <property type="entry name" value="ABC transporter transmembrane region"/>
    <property type="match status" value="1"/>
</dbReference>
<dbReference type="GO" id="GO:0140359">
    <property type="term" value="F:ABC-type transporter activity"/>
    <property type="evidence" value="ECO:0007669"/>
    <property type="project" value="InterPro"/>
</dbReference>
<gene>
    <name evidence="10" type="primary">ABCC1</name>
    <name evidence="10" type="ORF">EVAR_100454_1</name>
</gene>
<dbReference type="SUPFAM" id="SSF52540">
    <property type="entry name" value="P-loop containing nucleoside triphosphate hydrolases"/>
    <property type="match status" value="1"/>
</dbReference>
<feature type="domain" description="ABC transmembrane type-1" evidence="9">
    <location>
        <begin position="1"/>
        <end position="59"/>
    </location>
</feature>
<dbReference type="EMBL" id="BGZK01003264">
    <property type="protein sequence ID" value="GBO99349.1"/>
    <property type="molecule type" value="Genomic_DNA"/>
</dbReference>
<dbReference type="GO" id="GO:0016020">
    <property type="term" value="C:membrane"/>
    <property type="evidence" value="ECO:0007669"/>
    <property type="project" value="InterPro"/>
</dbReference>
<dbReference type="InterPro" id="IPR050173">
    <property type="entry name" value="ABC_transporter_C-like"/>
</dbReference>
<evidence type="ECO:0000256" key="4">
    <source>
        <dbReference type="ARBA" id="ARBA00022737"/>
    </source>
</evidence>
<dbReference type="InterPro" id="IPR027417">
    <property type="entry name" value="P-loop_NTPase"/>
</dbReference>
<accession>A0A4C1SE18</accession>
<keyword evidence="5" id="KW-0547">Nucleotide-binding</keyword>
<proteinExistence type="predicted"/>